<keyword evidence="3 6" id="KW-0238">DNA-binding</keyword>
<sequence>MPLNDRQIKNAKPSEKQYKLSDGHSLYVLIKPNGGKYWRFDYTIDGKRKTLSIGTYPTISLAEARQAAEDARRLVANGQSPSEAKQQEKQIKQAAMLHTFEYLAMQWHRANAHRWKQIHADRIISEMQKDVFPFLGQKQIDDISVTDIKVLIDRIAGRGANVTAEKVRQWIQAIYNYAAMLEITDRNPAAPLRGFLAKGGNRHMPALPREKVTEFYQRLGMVNVYPQNRLAVMLVMLVFVRSTELRGGEWSEIDWQAKTWTIPASRMKRPHMHIVPLSDWAIELLRELHGLTGQGRYMFPSRINADGYISEGTLNNIINSLGYKGQATPHGFRSLASSLLNEKGFNPDAIERQLAHIESNKIRAAYNRAEYTEERQTMMQWYSDWLKARYEQAKCME</sequence>
<dbReference type="InterPro" id="IPR053876">
    <property type="entry name" value="Phage_int_M"/>
</dbReference>
<feature type="domain" description="Tyr recombinase" evidence="5">
    <location>
        <begin position="202"/>
        <end position="379"/>
    </location>
</feature>
<dbReference type="Pfam" id="PF22022">
    <property type="entry name" value="Phage_int_M"/>
    <property type="match status" value="1"/>
</dbReference>
<evidence type="ECO:0000259" key="5">
    <source>
        <dbReference type="PROSITE" id="PS51898"/>
    </source>
</evidence>
<comment type="similarity">
    <text evidence="1">Belongs to the 'phage' integrase family.</text>
</comment>
<keyword evidence="2" id="KW-0229">DNA integration</keyword>
<evidence type="ECO:0000256" key="1">
    <source>
        <dbReference type="ARBA" id="ARBA00008857"/>
    </source>
</evidence>
<name>A0ABY4E0L6_9NEIS</name>
<dbReference type="Proteomes" id="UP000832011">
    <property type="component" value="Chromosome"/>
</dbReference>
<dbReference type="GO" id="GO:0003677">
    <property type="term" value="F:DNA binding"/>
    <property type="evidence" value="ECO:0007669"/>
    <property type="project" value="UniProtKB-KW"/>
</dbReference>
<evidence type="ECO:0000313" key="7">
    <source>
        <dbReference type="Proteomes" id="UP000832011"/>
    </source>
</evidence>
<dbReference type="PROSITE" id="PS51898">
    <property type="entry name" value="TYR_RECOMBINASE"/>
    <property type="match status" value="1"/>
</dbReference>
<evidence type="ECO:0000256" key="2">
    <source>
        <dbReference type="ARBA" id="ARBA00022908"/>
    </source>
</evidence>
<dbReference type="Gene3D" id="1.10.150.130">
    <property type="match status" value="1"/>
</dbReference>
<organism evidence="6 7">
    <name type="scientific">Vitreoscilla massiliensis</name>
    <dbReference type="NCBI Taxonomy" id="1689272"/>
    <lineage>
        <taxon>Bacteria</taxon>
        <taxon>Pseudomonadati</taxon>
        <taxon>Pseudomonadota</taxon>
        <taxon>Betaproteobacteria</taxon>
        <taxon>Neisseriales</taxon>
        <taxon>Neisseriaceae</taxon>
        <taxon>Vitreoscilla</taxon>
    </lineage>
</organism>
<evidence type="ECO:0000256" key="3">
    <source>
        <dbReference type="ARBA" id="ARBA00023125"/>
    </source>
</evidence>
<dbReference type="Gene3D" id="1.10.443.10">
    <property type="entry name" value="Intergrase catalytic core"/>
    <property type="match status" value="1"/>
</dbReference>
<dbReference type="InterPro" id="IPR002104">
    <property type="entry name" value="Integrase_catalytic"/>
</dbReference>
<evidence type="ECO:0000256" key="4">
    <source>
        <dbReference type="ARBA" id="ARBA00023172"/>
    </source>
</evidence>
<dbReference type="Pfam" id="PF13356">
    <property type="entry name" value="Arm-DNA-bind_3"/>
    <property type="match status" value="1"/>
</dbReference>
<accession>A0ABY4E0L6</accession>
<dbReference type="InterPro" id="IPR013762">
    <property type="entry name" value="Integrase-like_cat_sf"/>
</dbReference>
<dbReference type="Pfam" id="PF00589">
    <property type="entry name" value="Phage_integrase"/>
    <property type="match status" value="1"/>
</dbReference>
<dbReference type="EMBL" id="CP091511">
    <property type="protein sequence ID" value="UOO87843.1"/>
    <property type="molecule type" value="Genomic_DNA"/>
</dbReference>
<dbReference type="SUPFAM" id="SSF56349">
    <property type="entry name" value="DNA breaking-rejoining enzymes"/>
    <property type="match status" value="1"/>
</dbReference>
<dbReference type="Gene3D" id="3.30.160.390">
    <property type="entry name" value="Integrase, DNA-binding domain"/>
    <property type="match status" value="1"/>
</dbReference>
<dbReference type="PANTHER" id="PTHR30629:SF2">
    <property type="entry name" value="PROPHAGE INTEGRASE INTS-RELATED"/>
    <property type="match status" value="1"/>
</dbReference>
<evidence type="ECO:0000313" key="6">
    <source>
        <dbReference type="EMBL" id="UOO87843.1"/>
    </source>
</evidence>
<protein>
    <submittedName>
        <fullName evidence="6">Integrase arm-type DNA-binding domain-containing protein</fullName>
    </submittedName>
</protein>
<dbReference type="PANTHER" id="PTHR30629">
    <property type="entry name" value="PROPHAGE INTEGRASE"/>
    <property type="match status" value="1"/>
</dbReference>
<dbReference type="InterPro" id="IPR038488">
    <property type="entry name" value="Integrase_DNA-bd_sf"/>
</dbReference>
<keyword evidence="4" id="KW-0233">DNA recombination</keyword>
<gene>
    <name evidence="6" type="ORF">LVJ82_10095</name>
</gene>
<reference evidence="6 7" key="1">
    <citation type="journal article" date="2022" name="Res Sq">
        <title>Evolution of multicellular longitudinally dividing oral cavity symbionts (Neisseriaceae).</title>
        <authorList>
            <person name="Nyongesa S."/>
            <person name="Weber P."/>
            <person name="Bernet E."/>
            <person name="Pullido F."/>
            <person name="Nieckarz M."/>
            <person name="Delaby M."/>
            <person name="Nieves C."/>
            <person name="Viehboeck T."/>
            <person name="Krause N."/>
            <person name="Rivera-Millot A."/>
            <person name="Nakamura A."/>
            <person name="Vischer N."/>
            <person name="VanNieuwenhze M."/>
            <person name="Brun Y."/>
            <person name="Cava F."/>
            <person name="Bulgheresi S."/>
            <person name="Veyrier F."/>
        </authorList>
    </citation>
    <scope>NUCLEOTIDE SEQUENCE [LARGE SCALE GENOMIC DNA]</scope>
    <source>
        <strain evidence="6 7">SN4</strain>
    </source>
</reference>
<dbReference type="InterPro" id="IPR010998">
    <property type="entry name" value="Integrase_recombinase_N"/>
</dbReference>
<dbReference type="InterPro" id="IPR011010">
    <property type="entry name" value="DNA_brk_join_enz"/>
</dbReference>
<proteinExistence type="inferred from homology"/>
<dbReference type="CDD" id="cd00801">
    <property type="entry name" value="INT_P4_C"/>
    <property type="match status" value="1"/>
</dbReference>
<dbReference type="RefSeq" id="WP_058356717.1">
    <property type="nucleotide sequence ID" value="NZ_CABKVG010000009.1"/>
</dbReference>
<keyword evidence="7" id="KW-1185">Reference proteome</keyword>
<dbReference type="InterPro" id="IPR050808">
    <property type="entry name" value="Phage_Integrase"/>
</dbReference>
<dbReference type="InterPro" id="IPR025166">
    <property type="entry name" value="Integrase_DNA_bind_dom"/>
</dbReference>